<evidence type="ECO:0000256" key="6">
    <source>
        <dbReference type="ARBA" id="ARBA00022777"/>
    </source>
</evidence>
<dbReference type="NCBIfam" id="TIGR00229">
    <property type="entry name" value="sensory_box"/>
    <property type="match status" value="1"/>
</dbReference>
<dbReference type="PROSITE" id="PS50112">
    <property type="entry name" value="PAS"/>
    <property type="match status" value="1"/>
</dbReference>
<protein>
    <recommendedName>
        <fullName evidence="2">histidine kinase</fullName>
        <ecNumber evidence="2">2.7.13.3</ecNumber>
    </recommendedName>
</protein>
<dbReference type="STRING" id="370438.PTH_2257"/>
<evidence type="ECO:0000259" key="10">
    <source>
        <dbReference type="PROSITE" id="PS50109"/>
    </source>
</evidence>
<accession>A5CZX5</accession>
<dbReference type="Pfam" id="PF02518">
    <property type="entry name" value="HATPase_c"/>
    <property type="match status" value="1"/>
</dbReference>
<dbReference type="PANTHER" id="PTHR43065:SF10">
    <property type="entry name" value="PEROXIDE STRESS-ACTIVATED HISTIDINE KINASE MAK3"/>
    <property type="match status" value="1"/>
</dbReference>
<evidence type="ECO:0000259" key="12">
    <source>
        <dbReference type="PROSITE" id="PS50113"/>
    </source>
</evidence>
<dbReference type="InterPro" id="IPR003661">
    <property type="entry name" value="HisK_dim/P_dom"/>
</dbReference>
<feature type="transmembrane region" description="Helical" evidence="9">
    <location>
        <begin position="194"/>
        <end position="216"/>
    </location>
</feature>
<keyword evidence="9" id="KW-0812">Transmembrane</keyword>
<dbReference type="SMART" id="SM00388">
    <property type="entry name" value="HisKA"/>
    <property type="match status" value="1"/>
</dbReference>
<organism evidence="13 14">
    <name type="scientific">Pelotomaculum thermopropionicum (strain DSM 13744 / JCM 10971 / SI)</name>
    <dbReference type="NCBI Taxonomy" id="370438"/>
    <lineage>
        <taxon>Bacteria</taxon>
        <taxon>Bacillati</taxon>
        <taxon>Bacillota</taxon>
        <taxon>Clostridia</taxon>
        <taxon>Eubacteriales</taxon>
        <taxon>Desulfotomaculaceae</taxon>
        <taxon>Pelotomaculum</taxon>
    </lineage>
</organism>
<evidence type="ECO:0000256" key="1">
    <source>
        <dbReference type="ARBA" id="ARBA00000085"/>
    </source>
</evidence>
<dbReference type="Pfam" id="PF00512">
    <property type="entry name" value="HisKA"/>
    <property type="match status" value="1"/>
</dbReference>
<evidence type="ECO:0000256" key="5">
    <source>
        <dbReference type="ARBA" id="ARBA00022741"/>
    </source>
</evidence>
<dbReference type="EC" id="2.7.13.3" evidence="2"/>
<keyword evidence="7" id="KW-0067">ATP-binding</keyword>
<dbReference type="SUPFAM" id="SSF55785">
    <property type="entry name" value="PYP-like sensor domain (PAS domain)"/>
    <property type="match status" value="1"/>
</dbReference>
<dbReference type="InterPro" id="IPR036890">
    <property type="entry name" value="HATPase_C_sf"/>
</dbReference>
<dbReference type="PANTHER" id="PTHR43065">
    <property type="entry name" value="SENSOR HISTIDINE KINASE"/>
    <property type="match status" value="1"/>
</dbReference>
<dbReference type="Pfam" id="PF00989">
    <property type="entry name" value="PAS"/>
    <property type="match status" value="1"/>
</dbReference>
<feature type="domain" description="Histidine kinase" evidence="10">
    <location>
        <begin position="397"/>
        <end position="604"/>
    </location>
</feature>
<keyword evidence="6 13" id="KW-0418">Kinase</keyword>
<dbReference type="Gene3D" id="3.30.450.20">
    <property type="entry name" value="PAS domain"/>
    <property type="match status" value="1"/>
</dbReference>
<dbReference type="InterPro" id="IPR000014">
    <property type="entry name" value="PAS"/>
</dbReference>
<evidence type="ECO:0000256" key="3">
    <source>
        <dbReference type="ARBA" id="ARBA00022553"/>
    </source>
</evidence>
<dbReference type="InterPro" id="IPR036097">
    <property type="entry name" value="HisK_dim/P_sf"/>
</dbReference>
<evidence type="ECO:0000313" key="14">
    <source>
        <dbReference type="Proteomes" id="UP000006556"/>
    </source>
</evidence>
<dbReference type="CDD" id="cd00130">
    <property type="entry name" value="PAS"/>
    <property type="match status" value="1"/>
</dbReference>
<dbReference type="InterPro" id="IPR013767">
    <property type="entry name" value="PAS_fold"/>
</dbReference>
<dbReference type="PROSITE" id="PS50109">
    <property type="entry name" value="HIS_KIN"/>
    <property type="match status" value="1"/>
</dbReference>
<dbReference type="InterPro" id="IPR003594">
    <property type="entry name" value="HATPase_dom"/>
</dbReference>
<keyword evidence="5" id="KW-0547">Nucleotide-binding</keyword>
<keyword evidence="9" id="KW-0472">Membrane</keyword>
<evidence type="ECO:0000256" key="7">
    <source>
        <dbReference type="ARBA" id="ARBA00022840"/>
    </source>
</evidence>
<dbReference type="SMART" id="SM00091">
    <property type="entry name" value="PAS"/>
    <property type="match status" value="1"/>
</dbReference>
<evidence type="ECO:0000256" key="4">
    <source>
        <dbReference type="ARBA" id="ARBA00022679"/>
    </source>
</evidence>
<evidence type="ECO:0000313" key="13">
    <source>
        <dbReference type="EMBL" id="BAF60438.1"/>
    </source>
</evidence>
<dbReference type="eggNOG" id="COG3852">
    <property type="taxonomic scope" value="Bacteria"/>
</dbReference>
<dbReference type="PROSITE" id="PS50113">
    <property type="entry name" value="PAC"/>
    <property type="match status" value="1"/>
</dbReference>
<keyword evidence="9" id="KW-1133">Transmembrane helix</keyword>
<sequence>MFIFRKGFGGQLLALIAVLLILPVILTAYMLHAIKKTELALVENHKAKLAKVMDQLDEKLPETFDQILSRTVPPDAPRRDKVQALNRELKKTIADVSRAYPDVELGFYSQDLDVILDGDTEHYGENFSRRRKQAFDDAIGTRETVMESFGKPEGGFLESYKPLERDDQIIGAVWARENLLEMYTRVDGVQRDSYLIIFTGAVLGIGGSFFLLGNFLNNVNQVKKGVKLLEYDLNTRLPPATGELGEITGAINHLAGRLVKAQNYNKVILANIDDGIMAVDPAGTIVLLNPAFSLIFGIGTEFLEKNLYDAFPPDSQIAGIVRAALDEKRLVKDFDITWATPGNGTKNILVSTSLLADNDREMMGVVLTCRDITERLRMREKMQRQERLAALGKLVAGVAHEIRNPITSISGYIQFWQKKNTPSPRSIATIYREVTRLNSIVDKLLHFVKPSQINPAPVDVNLLVDKVSQFFADTHQSDSITVVTKTENNLPPAWVDFAQVEQVLMNIMYNAWQALEGRSGTITLNTSYNPDTENLILEVADNGCGIPAENMSNLFDPFFTTRPKGTGLGLAIAYEIIRAHGGNIEVESEEGAGTSVRIYLQRAKEAS</sequence>
<dbReference type="GO" id="GO:0005524">
    <property type="term" value="F:ATP binding"/>
    <property type="evidence" value="ECO:0007669"/>
    <property type="project" value="UniProtKB-KW"/>
</dbReference>
<dbReference type="SMART" id="SM00387">
    <property type="entry name" value="HATPase_c"/>
    <property type="match status" value="1"/>
</dbReference>
<dbReference type="InterPro" id="IPR035965">
    <property type="entry name" value="PAS-like_dom_sf"/>
</dbReference>
<dbReference type="SUPFAM" id="SSF55874">
    <property type="entry name" value="ATPase domain of HSP90 chaperone/DNA topoisomerase II/histidine kinase"/>
    <property type="match status" value="1"/>
</dbReference>
<dbReference type="NCBIfam" id="NF008468">
    <property type="entry name" value="PRK11360.1"/>
    <property type="match status" value="1"/>
</dbReference>
<keyword evidence="3" id="KW-0597">Phosphoprotein</keyword>
<dbReference type="SUPFAM" id="SSF47384">
    <property type="entry name" value="Homodimeric domain of signal transducing histidine kinase"/>
    <property type="match status" value="1"/>
</dbReference>
<keyword evidence="14" id="KW-1185">Reference proteome</keyword>
<dbReference type="GO" id="GO:0000155">
    <property type="term" value="F:phosphorelay sensor kinase activity"/>
    <property type="evidence" value="ECO:0007669"/>
    <property type="project" value="InterPro"/>
</dbReference>
<feature type="domain" description="PAS" evidence="11">
    <location>
        <begin position="261"/>
        <end position="301"/>
    </location>
</feature>
<keyword evidence="8" id="KW-0902">Two-component regulatory system</keyword>
<feature type="transmembrane region" description="Helical" evidence="9">
    <location>
        <begin position="12"/>
        <end position="31"/>
    </location>
</feature>
<gene>
    <name evidence="13" type="primary">BaeS</name>
    <name evidence="13" type="ordered locus">PTH_2257</name>
</gene>
<keyword evidence="4" id="KW-0808">Transferase</keyword>
<dbReference type="EMBL" id="AP009389">
    <property type="protein sequence ID" value="BAF60438.1"/>
    <property type="molecule type" value="Genomic_DNA"/>
</dbReference>
<dbReference type="Proteomes" id="UP000006556">
    <property type="component" value="Chromosome"/>
</dbReference>
<evidence type="ECO:0000256" key="8">
    <source>
        <dbReference type="ARBA" id="ARBA00023012"/>
    </source>
</evidence>
<feature type="domain" description="PAC" evidence="12">
    <location>
        <begin position="332"/>
        <end position="384"/>
    </location>
</feature>
<dbReference type="InterPro" id="IPR000700">
    <property type="entry name" value="PAS-assoc_C"/>
</dbReference>
<comment type="catalytic activity">
    <reaction evidence="1">
        <text>ATP + protein L-histidine = ADP + protein N-phospho-L-histidine.</text>
        <dbReference type="EC" id="2.7.13.3"/>
    </reaction>
</comment>
<dbReference type="InterPro" id="IPR005467">
    <property type="entry name" value="His_kinase_dom"/>
</dbReference>
<proteinExistence type="predicted"/>
<dbReference type="KEGG" id="pth:PTH_2257"/>
<name>A5CZX5_PELTS</name>
<dbReference type="AlphaFoldDB" id="A5CZX5"/>
<dbReference type="Gene3D" id="3.30.565.10">
    <property type="entry name" value="Histidine kinase-like ATPase, C-terminal domain"/>
    <property type="match status" value="1"/>
</dbReference>
<evidence type="ECO:0000256" key="9">
    <source>
        <dbReference type="SAM" id="Phobius"/>
    </source>
</evidence>
<evidence type="ECO:0000256" key="2">
    <source>
        <dbReference type="ARBA" id="ARBA00012438"/>
    </source>
</evidence>
<evidence type="ECO:0000259" key="11">
    <source>
        <dbReference type="PROSITE" id="PS50112"/>
    </source>
</evidence>
<reference evidence="14" key="1">
    <citation type="journal article" date="2008" name="Genome Res.">
        <title>The genome of Pelotomaculum thermopropionicum reveals niche-associated evolution in anaerobic microbiota.</title>
        <authorList>
            <person name="Kosaka T."/>
            <person name="Kato S."/>
            <person name="Shimoyama T."/>
            <person name="Ishii S."/>
            <person name="Abe T."/>
            <person name="Watanabe K."/>
        </authorList>
    </citation>
    <scope>NUCLEOTIDE SEQUENCE [LARGE SCALE GENOMIC DNA]</scope>
    <source>
        <strain evidence="14">DSM 13744 / JCM 10971 / SI</strain>
    </source>
</reference>
<dbReference type="HOGENOM" id="CLU_000445_89_29_9"/>
<dbReference type="CDD" id="cd00082">
    <property type="entry name" value="HisKA"/>
    <property type="match status" value="1"/>
</dbReference>
<dbReference type="GO" id="GO:0006355">
    <property type="term" value="P:regulation of DNA-templated transcription"/>
    <property type="evidence" value="ECO:0007669"/>
    <property type="project" value="InterPro"/>
</dbReference>
<dbReference type="InterPro" id="IPR004358">
    <property type="entry name" value="Sig_transdc_His_kin-like_C"/>
</dbReference>
<dbReference type="PRINTS" id="PR00344">
    <property type="entry name" value="BCTRLSENSOR"/>
</dbReference>
<dbReference type="Gene3D" id="1.10.287.130">
    <property type="match status" value="1"/>
</dbReference>